<comment type="caution">
    <text evidence="1">The sequence shown here is derived from an EMBL/GenBank/DDBJ whole genome shotgun (WGS) entry which is preliminary data.</text>
</comment>
<evidence type="ECO:0000313" key="1">
    <source>
        <dbReference type="EMBL" id="RRD48440.1"/>
    </source>
</evidence>
<dbReference type="RefSeq" id="WP_125228872.1">
    <property type="nucleotide sequence ID" value="NZ_RQYT01000040.1"/>
</dbReference>
<dbReference type="AlphaFoldDB" id="A0A3P1WSY1"/>
<gene>
    <name evidence="1" type="ORF">EII35_12890</name>
</gene>
<sequence length="126" mass="13920">MTTQKKPPTGFADEYLRTWTEPDQQRRAALIDMIWASDGMLSVSSLGITLRGVAQITAHITRVHDDMIATKGLRFVYDQEVVSGDATLLRWSMLAPDGDVAGRGVDIVFHNTQGQVTAVHMFMGID</sequence>
<dbReference type="InterPro" id="IPR032710">
    <property type="entry name" value="NTF2-like_dom_sf"/>
</dbReference>
<reference evidence="1 2" key="1">
    <citation type="submission" date="2018-11" db="EMBL/GenBank/DDBJ databases">
        <title>Genomes From Bacteria Associated with the Canine Oral Cavity: a Test Case for Automated Genome-Based Taxonomic Assignment.</title>
        <authorList>
            <person name="Coil D.A."/>
            <person name="Jospin G."/>
            <person name="Darling A.E."/>
            <person name="Wallis C."/>
            <person name="Davis I.J."/>
            <person name="Harris S."/>
            <person name="Eisen J.A."/>
            <person name="Holcombe L.J."/>
            <person name="O'Flynn C."/>
        </authorList>
    </citation>
    <scope>NUCLEOTIDE SEQUENCE [LARGE SCALE GENOMIC DNA]</scope>
    <source>
        <strain evidence="1 2">OH2822_COT-296</strain>
    </source>
</reference>
<evidence type="ECO:0000313" key="2">
    <source>
        <dbReference type="Proteomes" id="UP000280935"/>
    </source>
</evidence>
<proteinExistence type="predicted"/>
<accession>A0A3P1WSY1</accession>
<name>A0A3P1WSY1_9ACTN</name>
<dbReference type="Proteomes" id="UP000280935">
    <property type="component" value="Unassembled WGS sequence"/>
</dbReference>
<dbReference type="EMBL" id="RQYT01000040">
    <property type="protein sequence ID" value="RRD48440.1"/>
    <property type="molecule type" value="Genomic_DNA"/>
</dbReference>
<dbReference type="Gene3D" id="3.10.450.50">
    <property type="match status" value="1"/>
</dbReference>
<dbReference type="OrthoDB" id="9808719at2"/>
<protein>
    <submittedName>
        <fullName evidence="1">Nuclear transport factor 2 family protein</fullName>
    </submittedName>
</protein>
<dbReference type="SUPFAM" id="SSF54427">
    <property type="entry name" value="NTF2-like"/>
    <property type="match status" value="1"/>
</dbReference>
<organism evidence="1 2">
    <name type="scientific">Arachnia propionica</name>
    <dbReference type="NCBI Taxonomy" id="1750"/>
    <lineage>
        <taxon>Bacteria</taxon>
        <taxon>Bacillati</taxon>
        <taxon>Actinomycetota</taxon>
        <taxon>Actinomycetes</taxon>
        <taxon>Propionibacteriales</taxon>
        <taxon>Propionibacteriaceae</taxon>
        <taxon>Arachnia</taxon>
    </lineage>
</organism>